<proteinExistence type="predicted"/>
<name>E0NH90_PEDAC</name>
<dbReference type="EMBL" id="AEEG01000007">
    <property type="protein sequence ID" value="EFL95101.1"/>
    <property type="molecule type" value="Genomic_DNA"/>
</dbReference>
<dbReference type="Proteomes" id="UP000004470">
    <property type="component" value="Unassembled WGS sequence"/>
</dbReference>
<evidence type="ECO:0000313" key="1">
    <source>
        <dbReference type="EMBL" id="EFL95101.1"/>
    </source>
</evidence>
<gene>
    <name evidence="1" type="ORF">HMPREF0623_1413</name>
</gene>
<dbReference type="AlphaFoldDB" id="E0NH90"/>
<sequence length="49" mass="5359">MAYVLALLKPISQNDLLTLSAFSVQKANFLATCSWTQFPPVNKIPPPIA</sequence>
<comment type="caution">
    <text evidence="1">The sequence shown here is derived from an EMBL/GenBank/DDBJ whole genome shotgun (WGS) entry which is preliminary data.</text>
</comment>
<accession>E0NH90</accession>
<dbReference type="HOGENOM" id="CLU_3138833_0_0_9"/>
<reference evidence="1" key="1">
    <citation type="submission" date="2010-07" db="EMBL/GenBank/DDBJ databases">
        <authorList>
            <person name="Muzny D."/>
            <person name="Qin X."/>
            <person name="Deng J."/>
            <person name="Jiang H."/>
            <person name="Liu Y."/>
            <person name="Qu J."/>
            <person name="Song X.-Z."/>
            <person name="Zhang L."/>
            <person name="Thornton R."/>
            <person name="Coyle M."/>
            <person name="Francisco L."/>
            <person name="Jackson L."/>
            <person name="Javaid M."/>
            <person name="Korchina V."/>
            <person name="Kovar C."/>
            <person name="Mata R."/>
            <person name="Mathew T."/>
            <person name="Ngo R."/>
            <person name="Nguyen L."/>
            <person name="Nguyen N."/>
            <person name="Okwuonu G."/>
            <person name="Ongeri F."/>
            <person name="Pham C."/>
            <person name="Simmons D."/>
            <person name="Wilczek-Boney K."/>
            <person name="Hale W."/>
            <person name="Jakkamsetti A."/>
            <person name="Pham P."/>
            <person name="Ruth R."/>
            <person name="San Lucas F."/>
            <person name="Warren J."/>
            <person name="Zhang J."/>
            <person name="Zhao Z."/>
            <person name="Zhou C."/>
            <person name="Zhu D."/>
            <person name="Lee S."/>
            <person name="Bess C."/>
            <person name="Blankenburg K."/>
            <person name="Forbes L."/>
            <person name="Fu Q."/>
            <person name="Gubbala S."/>
            <person name="Hirani K."/>
            <person name="Jayaseelan J.C."/>
            <person name="Lara F."/>
            <person name="Munidasa M."/>
            <person name="Palculict T."/>
            <person name="Patil S."/>
            <person name="Pu L.-L."/>
            <person name="Saada N."/>
            <person name="Tang L."/>
            <person name="Weissenberger G."/>
            <person name="Zhu Y."/>
            <person name="Hemphill L."/>
            <person name="Shang Y."/>
            <person name="Youmans B."/>
            <person name="Ayvaz T."/>
            <person name="Ross M."/>
            <person name="Santibanez J."/>
            <person name="Aqrawi P."/>
            <person name="Gross S."/>
            <person name="Joshi V."/>
            <person name="Fowler G."/>
            <person name="Nazareth L."/>
            <person name="Reid J."/>
            <person name="Worley K."/>
            <person name="Petrosino J."/>
            <person name="Highlander S."/>
            <person name="Gibbs R."/>
        </authorList>
    </citation>
    <scope>NUCLEOTIDE SEQUENCE [LARGE SCALE GENOMIC DNA]</scope>
    <source>
        <strain evidence="1">DSM 20284</strain>
    </source>
</reference>
<evidence type="ECO:0000313" key="2">
    <source>
        <dbReference type="Proteomes" id="UP000004470"/>
    </source>
</evidence>
<organism evidence="1 2">
    <name type="scientific">Pediococcus acidilactici DSM 20284</name>
    <dbReference type="NCBI Taxonomy" id="862514"/>
    <lineage>
        <taxon>Bacteria</taxon>
        <taxon>Bacillati</taxon>
        <taxon>Bacillota</taxon>
        <taxon>Bacilli</taxon>
        <taxon>Lactobacillales</taxon>
        <taxon>Lactobacillaceae</taxon>
        <taxon>Pediococcus</taxon>
        <taxon>Pediococcus acidilactici group</taxon>
    </lineage>
</organism>
<keyword evidence="2" id="KW-1185">Reference proteome</keyword>
<protein>
    <submittedName>
        <fullName evidence="1">Uncharacterized protein</fullName>
    </submittedName>
</protein>